<dbReference type="EC" id="3.4.24.-" evidence="12"/>
<evidence type="ECO:0000256" key="8">
    <source>
        <dbReference type="ARBA" id="ARBA00022833"/>
    </source>
</evidence>
<feature type="compositionally biased region" description="Basic residues" evidence="13">
    <location>
        <begin position="1"/>
        <end position="13"/>
    </location>
</feature>
<dbReference type="PRINTS" id="PR00480">
    <property type="entry name" value="ASTACIN"/>
</dbReference>
<dbReference type="InterPro" id="IPR006026">
    <property type="entry name" value="Peptidase_Metallo"/>
</dbReference>
<comment type="function">
    <text evidence="1">Metalloprotease.</text>
</comment>
<comment type="caution">
    <text evidence="11">Lacks conserved residue(s) required for the propagation of feature annotation.</text>
</comment>
<evidence type="ECO:0000256" key="1">
    <source>
        <dbReference type="ARBA" id="ARBA00002657"/>
    </source>
</evidence>
<dbReference type="InterPro" id="IPR024079">
    <property type="entry name" value="MetalloPept_cat_dom_sf"/>
</dbReference>
<keyword evidence="11 12" id="KW-0482">Metalloprotease</keyword>
<evidence type="ECO:0000256" key="11">
    <source>
        <dbReference type="PROSITE-ProRule" id="PRU01211"/>
    </source>
</evidence>
<evidence type="ECO:0000256" key="2">
    <source>
        <dbReference type="ARBA" id="ARBA00004613"/>
    </source>
</evidence>
<keyword evidence="16" id="KW-1185">Reference proteome</keyword>
<keyword evidence="3" id="KW-0964">Secreted</keyword>
<feature type="binding site" evidence="11">
    <location>
        <position position="244"/>
    </location>
    <ligand>
        <name>Zn(2+)</name>
        <dbReference type="ChEBI" id="CHEBI:29105"/>
        <note>catalytic</note>
    </ligand>
</feature>
<organism evidence="15 16">
    <name type="scientific">Pristionchus pacificus</name>
    <name type="common">Parasitic nematode worm</name>
    <dbReference type="NCBI Taxonomy" id="54126"/>
    <lineage>
        <taxon>Eukaryota</taxon>
        <taxon>Metazoa</taxon>
        <taxon>Ecdysozoa</taxon>
        <taxon>Nematoda</taxon>
        <taxon>Chromadorea</taxon>
        <taxon>Rhabditida</taxon>
        <taxon>Rhabditina</taxon>
        <taxon>Diplogasteromorpha</taxon>
        <taxon>Diplogasteroidea</taxon>
        <taxon>Neodiplogasteridae</taxon>
        <taxon>Pristionchus</taxon>
    </lineage>
</organism>
<keyword evidence="5 11" id="KW-0479">Metal-binding</keyword>
<keyword evidence="8 11" id="KW-0862">Zinc</keyword>
<accession>A0A2A6CUG5</accession>
<keyword evidence="14" id="KW-0472">Membrane</keyword>
<evidence type="ECO:0000256" key="13">
    <source>
        <dbReference type="SAM" id="MobiDB-lite"/>
    </source>
</evidence>
<name>A0A2A6CUG5_PRIPA</name>
<dbReference type="GO" id="GO:0004222">
    <property type="term" value="F:metalloendopeptidase activity"/>
    <property type="evidence" value="ECO:0000318"/>
    <property type="project" value="GO_Central"/>
</dbReference>
<evidence type="ECO:0000256" key="5">
    <source>
        <dbReference type="ARBA" id="ARBA00022723"/>
    </source>
</evidence>
<gene>
    <name evidence="15" type="primary">WBGene00095223</name>
</gene>
<keyword evidence="14" id="KW-1133">Transmembrane helix</keyword>
<comment type="cofactor">
    <cofactor evidence="11 12">
        <name>Zn(2+)</name>
        <dbReference type="ChEBI" id="CHEBI:29105"/>
    </cofactor>
    <text evidence="11 12">Binds 1 zinc ion per subunit.</text>
</comment>
<evidence type="ECO:0000256" key="9">
    <source>
        <dbReference type="ARBA" id="ARBA00023157"/>
    </source>
</evidence>
<protein>
    <recommendedName>
        <fullName evidence="12">Metalloendopeptidase</fullName>
        <ecNumber evidence="12">3.4.24.-</ecNumber>
    </recommendedName>
</protein>
<evidence type="ECO:0000313" key="15">
    <source>
        <dbReference type="EnsemblMetazoa" id="PPA05669.1"/>
    </source>
</evidence>
<dbReference type="PANTHER" id="PTHR10127:SF793">
    <property type="entry name" value="ZINC METALLOPROTEINASE NAS-31"/>
    <property type="match status" value="1"/>
</dbReference>
<keyword evidence="10" id="KW-0325">Glycoprotein</keyword>
<accession>A0A8R1U744</accession>
<feature type="region of interest" description="Disordered" evidence="13">
    <location>
        <begin position="1"/>
        <end position="22"/>
    </location>
</feature>
<dbReference type="SUPFAM" id="SSF55486">
    <property type="entry name" value="Metalloproteases ('zincins'), catalytic domain"/>
    <property type="match status" value="1"/>
</dbReference>
<evidence type="ECO:0000256" key="10">
    <source>
        <dbReference type="ARBA" id="ARBA00023180"/>
    </source>
</evidence>
<dbReference type="PANTHER" id="PTHR10127">
    <property type="entry name" value="DISCOIDIN, CUB, EGF, LAMININ , AND ZINC METALLOPROTEASE DOMAIN CONTAINING"/>
    <property type="match status" value="1"/>
</dbReference>
<reference evidence="15" key="2">
    <citation type="submission" date="2022-06" db="UniProtKB">
        <authorList>
            <consortium name="EnsemblMetazoa"/>
        </authorList>
    </citation>
    <scope>IDENTIFICATION</scope>
    <source>
        <strain evidence="15">PS312</strain>
    </source>
</reference>
<evidence type="ECO:0000256" key="6">
    <source>
        <dbReference type="ARBA" id="ARBA00022729"/>
    </source>
</evidence>
<dbReference type="GO" id="GO:0005615">
    <property type="term" value="C:extracellular space"/>
    <property type="evidence" value="ECO:0000318"/>
    <property type="project" value="GO_Central"/>
</dbReference>
<dbReference type="Gene3D" id="3.40.390.10">
    <property type="entry name" value="Collagenase (Catalytic Domain)"/>
    <property type="match status" value="1"/>
</dbReference>
<dbReference type="AlphaFoldDB" id="A0A2A6CUG5"/>
<dbReference type="GO" id="GO:0006508">
    <property type="term" value="P:proteolysis"/>
    <property type="evidence" value="ECO:0007669"/>
    <property type="project" value="UniProtKB-KW"/>
</dbReference>
<evidence type="ECO:0000256" key="12">
    <source>
        <dbReference type="RuleBase" id="RU361183"/>
    </source>
</evidence>
<keyword evidence="4 11" id="KW-0645">Protease</keyword>
<evidence type="ECO:0000256" key="3">
    <source>
        <dbReference type="ARBA" id="ARBA00022525"/>
    </source>
</evidence>
<comment type="subcellular location">
    <subcellularLocation>
        <location evidence="2">Secreted</location>
    </subcellularLocation>
</comment>
<keyword evidence="6" id="KW-0732">Signal</keyword>
<evidence type="ECO:0000256" key="4">
    <source>
        <dbReference type="ARBA" id="ARBA00022670"/>
    </source>
</evidence>
<dbReference type="PROSITE" id="PS51864">
    <property type="entry name" value="ASTACIN"/>
    <property type="match status" value="1"/>
</dbReference>
<reference evidence="16" key="1">
    <citation type="journal article" date="2008" name="Nat. Genet.">
        <title>The Pristionchus pacificus genome provides a unique perspective on nematode lifestyle and parasitism.</title>
        <authorList>
            <person name="Dieterich C."/>
            <person name="Clifton S.W."/>
            <person name="Schuster L.N."/>
            <person name="Chinwalla A."/>
            <person name="Delehaunty K."/>
            <person name="Dinkelacker I."/>
            <person name="Fulton L."/>
            <person name="Fulton R."/>
            <person name="Godfrey J."/>
            <person name="Minx P."/>
            <person name="Mitreva M."/>
            <person name="Roeseler W."/>
            <person name="Tian H."/>
            <person name="Witte H."/>
            <person name="Yang S.P."/>
            <person name="Wilson R.K."/>
            <person name="Sommer R.J."/>
        </authorList>
    </citation>
    <scope>NUCLEOTIDE SEQUENCE [LARGE SCALE GENOMIC DNA]</scope>
    <source>
        <strain evidence="16">PS312</strain>
    </source>
</reference>
<dbReference type="Proteomes" id="UP000005239">
    <property type="component" value="Unassembled WGS sequence"/>
</dbReference>
<proteinExistence type="predicted"/>
<evidence type="ECO:0000256" key="7">
    <source>
        <dbReference type="ARBA" id="ARBA00022801"/>
    </source>
</evidence>
<dbReference type="EnsemblMetazoa" id="PPA05669.1">
    <property type="protein sequence ID" value="PPA05669.1"/>
    <property type="gene ID" value="WBGene00095223"/>
</dbReference>
<feature type="binding site" evidence="11">
    <location>
        <position position="254"/>
    </location>
    <ligand>
        <name>Zn(2+)</name>
        <dbReference type="ChEBI" id="CHEBI:29105"/>
        <note>catalytic</note>
    </ligand>
</feature>
<evidence type="ECO:0000313" key="16">
    <source>
        <dbReference type="Proteomes" id="UP000005239"/>
    </source>
</evidence>
<keyword evidence="9" id="KW-1015">Disulfide bond</keyword>
<sequence>LHRQNVRSRHCKQKTPSINTDDFLPSALQRSASTATKMRSLAILPLLFSLAVAGVLPHTKFEKEIEKQIDVDEFKKDMKILDAHLAVETDAERAELRNLLAAVEPVPSLEAEAEKDEEDINAENKADLFEGDIVLTNEQLSYVMANETERAKRQASMNTAIWGTTPIPFSFAAGVSDEVKGIVRAATAFWTANTCVNFQENGAGENKILVVNKGGCYSSIGKVGKTQELSLQNNGCNSISTATHELEHALGVYHEQSRADRDTYVRVNKDNIPTQNQHNFDSYPTSSAMGLPYDFGSNMHYTSDSFAKDYKFPTLIAVGSYADYQNSMRGHMPSFLDILKVNKYYKCDQKCANKANPCKNGGYLDVKNCAKCVCPEGLGGADCTGNPDGCVVELQATTSYSKRTIEAPAGKRIEVVFDAIYSGYGSGCRMGGIELKTKTNMLQRGFRFCETPTKKSYWSDTNKLPMLVWNNEGSFRADIQYRYGRNKMISIISFDFQHKKEELVDANPYLFQSFIR</sequence>
<dbReference type="InterPro" id="IPR001506">
    <property type="entry name" value="Peptidase_M12A"/>
</dbReference>
<dbReference type="CDD" id="cd04280">
    <property type="entry name" value="ZnMc_astacin_like"/>
    <property type="match status" value="1"/>
</dbReference>
<evidence type="ECO:0000256" key="14">
    <source>
        <dbReference type="SAM" id="Phobius"/>
    </source>
</evidence>
<keyword evidence="14" id="KW-0812">Transmembrane</keyword>
<feature type="transmembrane region" description="Helical" evidence="14">
    <location>
        <begin position="40"/>
        <end position="59"/>
    </location>
</feature>
<dbReference type="Pfam" id="PF01400">
    <property type="entry name" value="Astacin"/>
    <property type="match status" value="1"/>
</dbReference>
<dbReference type="FunFam" id="3.40.390.10:FF:000048">
    <property type="entry name" value="Zinc metalloproteinase"/>
    <property type="match status" value="1"/>
</dbReference>
<feature type="binding site" evidence="11">
    <location>
        <position position="248"/>
    </location>
    <ligand>
        <name>Zn(2+)</name>
        <dbReference type="ChEBI" id="CHEBI:29105"/>
        <note>catalytic</note>
    </ligand>
</feature>
<dbReference type="InterPro" id="IPR034035">
    <property type="entry name" value="Astacin-like_dom"/>
</dbReference>
<dbReference type="SMART" id="SM00235">
    <property type="entry name" value="ZnMc"/>
    <property type="match status" value="1"/>
</dbReference>
<keyword evidence="7 11" id="KW-0378">Hydrolase</keyword>
<dbReference type="GO" id="GO:0008270">
    <property type="term" value="F:zinc ion binding"/>
    <property type="evidence" value="ECO:0007669"/>
    <property type="project" value="UniProtKB-UniRule"/>
</dbReference>
<dbReference type="OrthoDB" id="5785852at2759"/>
<feature type="active site" evidence="11">
    <location>
        <position position="245"/>
    </location>
</feature>